<protein>
    <submittedName>
        <fullName evidence="3">Cobalamin biosynthesis protein CobY</fullName>
    </submittedName>
</protein>
<dbReference type="PANTHER" id="PTHR19136:SF86">
    <property type="entry name" value="ADENOSYLCOBINAMIDE-PHOSPHATE GUANYLYLTRANSFERASE"/>
    <property type="match status" value="1"/>
</dbReference>
<comment type="caution">
    <text evidence="3">The sequence shown here is derived from an EMBL/GenBank/DDBJ whole genome shotgun (WGS) entry which is preliminary data.</text>
</comment>
<name>A0A482T374_HALHI</name>
<evidence type="ECO:0000313" key="4">
    <source>
        <dbReference type="Proteomes" id="UP000293535"/>
    </source>
</evidence>
<dbReference type="SUPFAM" id="SSF53448">
    <property type="entry name" value="Nucleotide-diphospho-sugar transferases"/>
    <property type="match status" value="1"/>
</dbReference>
<dbReference type="InterPro" id="IPR029044">
    <property type="entry name" value="Nucleotide-diphossugar_trans"/>
</dbReference>
<dbReference type="AlphaFoldDB" id="A0A482T374"/>
<sequence length="184" mass="19596">MDALVMCGGRGTRLDTEAEKPLFRVGGVPMVDRVVGALEDSSVERVIAVTSPNAPETQSHLDVPCIETPGEGYVADLDAALADDRLSRPVLTVAADLPQLDGEIVDRVLDEHDGGSLTVLVPASLKRGLGVSDDTTFEHEDREVAPTGVNVVDDGPDDAWLTRDRRVAVNVNTLADACVAEQWL</sequence>
<dbReference type="Gene3D" id="3.90.550.10">
    <property type="entry name" value="Spore Coat Polysaccharide Biosynthesis Protein SpsA, Chain A"/>
    <property type="match status" value="1"/>
</dbReference>
<feature type="domain" description="MobA-like NTP transferase" evidence="2">
    <location>
        <begin position="3"/>
        <end position="123"/>
    </location>
</feature>
<dbReference type="EMBL" id="RZIG01000002">
    <property type="protein sequence ID" value="RYJ10211.1"/>
    <property type="molecule type" value="Genomic_DNA"/>
</dbReference>
<evidence type="ECO:0000313" key="3">
    <source>
        <dbReference type="EMBL" id="RYJ10211.1"/>
    </source>
</evidence>
<dbReference type="PANTHER" id="PTHR19136">
    <property type="entry name" value="MOLYBDENUM COFACTOR GUANYLYLTRANSFERASE"/>
    <property type="match status" value="1"/>
</dbReference>
<dbReference type="InterPro" id="IPR025877">
    <property type="entry name" value="MobA-like_NTP_Trfase"/>
</dbReference>
<proteinExistence type="predicted"/>
<dbReference type="Proteomes" id="UP000293535">
    <property type="component" value="Unassembled WGS sequence"/>
</dbReference>
<evidence type="ECO:0000259" key="2">
    <source>
        <dbReference type="Pfam" id="PF12804"/>
    </source>
</evidence>
<gene>
    <name evidence="3" type="ORF">ELS20_09520</name>
</gene>
<dbReference type="Pfam" id="PF12804">
    <property type="entry name" value="NTP_transf_3"/>
    <property type="match status" value="1"/>
</dbReference>
<evidence type="ECO:0000256" key="1">
    <source>
        <dbReference type="ARBA" id="ARBA00022679"/>
    </source>
</evidence>
<reference evidence="3 4" key="1">
    <citation type="submission" date="2018-12" db="EMBL/GenBank/DDBJ databases">
        <title>Draft genome sequence of Haloarcula hispinica strain 18.1, an halophilic archaeon isolated from Chott El Jerid of Southern Tunisia.</title>
        <authorList>
            <person name="Najjari A."/>
            <person name="Ben Dhia O."/>
            <person name="Ferjani R."/>
            <person name="Mahjoubi M."/>
            <person name="Sghaier H."/>
            <person name="Elshahed M."/>
            <person name="Ouzari H.I."/>
            <person name="Cherid A."/>
            <person name="Youssef N."/>
        </authorList>
    </citation>
    <scope>NUCLEOTIDE SEQUENCE [LARGE SCALE GENOMIC DNA]</scope>
    <source>
        <strain evidence="3 4">18.1</strain>
    </source>
</reference>
<organism evidence="3 4">
    <name type="scientific">Haloarcula hispanica</name>
    <dbReference type="NCBI Taxonomy" id="51589"/>
    <lineage>
        <taxon>Archaea</taxon>
        <taxon>Methanobacteriati</taxon>
        <taxon>Methanobacteriota</taxon>
        <taxon>Stenosarchaea group</taxon>
        <taxon>Halobacteria</taxon>
        <taxon>Halobacteriales</taxon>
        <taxon>Haloarculaceae</taxon>
        <taxon>Haloarcula</taxon>
    </lineage>
</organism>
<keyword evidence="1" id="KW-0808">Transferase</keyword>
<dbReference type="GO" id="GO:0016779">
    <property type="term" value="F:nucleotidyltransferase activity"/>
    <property type="evidence" value="ECO:0007669"/>
    <property type="project" value="TreeGrafter"/>
</dbReference>
<accession>A0A482T374</accession>